<dbReference type="EMBL" id="CAJOAX010006535">
    <property type="protein sequence ID" value="CAF3983871.1"/>
    <property type="molecule type" value="Genomic_DNA"/>
</dbReference>
<dbReference type="InterPro" id="IPR036055">
    <property type="entry name" value="LDL_receptor-like_sf"/>
</dbReference>
<comment type="caution">
    <text evidence="2">Lacks conserved residue(s) required for the propagation of feature annotation.</text>
</comment>
<keyword evidence="2" id="KW-0245">EGF-like domain</keyword>
<keyword evidence="1 2" id="KW-1015">Disulfide bond</keyword>
<reference evidence="5" key="1">
    <citation type="submission" date="2021-02" db="EMBL/GenBank/DDBJ databases">
        <authorList>
            <person name="Nowell W R."/>
        </authorList>
    </citation>
    <scope>NUCLEOTIDE SEQUENCE</scope>
</reference>
<dbReference type="Proteomes" id="UP000663823">
    <property type="component" value="Unassembled WGS sequence"/>
</dbReference>
<dbReference type="SUPFAM" id="SSF57424">
    <property type="entry name" value="LDL receptor-like module"/>
    <property type="match status" value="1"/>
</dbReference>
<feature type="transmembrane region" description="Helical" evidence="3">
    <location>
        <begin position="279"/>
        <end position="298"/>
    </location>
</feature>
<dbReference type="PROSITE" id="PS01186">
    <property type="entry name" value="EGF_2"/>
    <property type="match status" value="1"/>
</dbReference>
<dbReference type="SMART" id="SM00181">
    <property type="entry name" value="EGF"/>
    <property type="match status" value="1"/>
</dbReference>
<evidence type="ECO:0000256" key="2">
    <source>
        <dbReference type="PROSITE-ProRule" id="PRU00076"/>
    </source>
</evidence>
<accession>A0A819MNY7</accession>
<evidence type="ECO:0000313" key="6">
    <source>
        <dbReference type="Proteomes" id="UP000663823"/>
    </source>
</evidence>
<protein>
    <recommendedName>
        <fullName evidence="4">EGF-like domain-containing protein</fullName>
    </recommendedName>
</protein>
<keyword evidence="3" id="KW-0472">Membrane</keyword>
<gene>
    <name evidence="5" type="ORF">OTI717_LOCUS28099</name>
</gene>
<dbReference type="PROSITE" id="PS50068">
    <property type="entry name" value="LDLRA_2"/>
    <property type="match status" value="1"/>
</dbReference>
<dbReference type="PROSITE" id="PS50026">
    <property type="entry name" value="EGF_3"/>
    <property type="match status" value="1"/>
</dbReference>
<dbReference type="InterPro" id="IPR002172">
    <property type="entry name" value="LDrepeatLR_classA_rpt"/>
</dbReference>
<feature type="domain" description="EGF-like" evidence="4">
    <location>
        <begin position="215"/>
        <end position="256"/>
    </location>
</feature>
<sequence length="355" mass="41226">MVEHYFLKECSTTNASQCHDATLYRCDNSSKCISRRRLVDGIQDCIGNDDEILAGTCSLNDKFRFRCSENENKCISALLINDGYQDCKFNEDESKSALTDNQSQWDISFPSICDGFRELIPIEIDGHNETDETECIAESHDQILYAQTFDCNLINFNIYLLYRSRPKDITKNYSIQIHVHDKQSLEYRGSWLFSLAYTFLPVHRMALKITISPNRPVRCSFACNYHGECMKYMNKNDDNLSFYCRCDPGWLGKYCTIQHDTCYLCAHDSLCQLRRHQHIIISPCILTALAISRLIFSFSPGCMNSPRDPWLFFVAYIVSFMPSILIFVVFVLPSKVYKQEFKQTVNRIYQSLHSR</sequence>
<comment type="caution">
    <text evidence="5">The sequence shown here is derived from an EMBL/GenBank/DDBJ whole genome shotgun (WGS) entry which is preliminary data.</text>
</comment>
<dbReference type="Gene3D" id="2.40.128.620">
    <property type="match status" value="1"/>
</dbReference>
<dbReference type="PROSITE" id="PS00022">
    <property type="entry name" value="EGF_1"/>
    <property type="match status" value="1"/>
</dbReference>
<organism evidence="5 6">
    <name type="scientific">Rotaria sordida</name>
    <dbReference type="NCBI Taxonomy" id="392033"/>
    <lineage>
        <taxon>Eukaryota</taxon>
        <taxon>Metazoa</taxon>
        <taxon>Spiralia</taxon>
        <taxon>Gnathifera</taxon>
        <taxon>Rotifera</taxon>
        <taxon>Eurotatoria</taxon>
        <taxon>Bdelloidea</taxon>
        <taxon>Philodinida</taxon>
        <taxon>Philodinidae</taxon>
        <taxon>Rotaria</taxon>
    </lineage>
</organism>
<evidence type="ECO:0000256" key="1">
    <source>
        <dbReference type="ARBA" id="ARBA00023157"/>
    </source>
</evidence>
<evidence type="ECO:0000259" key="4">
    <source>
        <dbReference type="PROSITE" id="PS50026"/>
    </source>
</evidence>
<dbReference type="Gene3D" id="4.10.400.10">
    <property type="entry name" value="Low-density Lipoprotein Receptor"/>
    <property type="match status" value="1"/>
</dbReference>
<evidence type="ECO:0000256" key="3">
    <source>
        <dbReference type="SAM" id="Phobius"/>
    </source>
</evidence>
<proteinExistence type="predicted"/>
<dbReference type="SMART" id="SM00192">
    <property type="entry name" value="LDLa"/>
    <property type="match status" value="2"/>
</dbReference>
<feature type="disulfide bond" evidence="2">
    <location>
        <begin position="246"/>
        <end position="255"/>
    </location>
</feature>
<keyword evidence="3" id="KW-1133">Transmembrane helix</keyword>
<dbReference type="AlphaFoldDB" id="A0A819MNY7"/>
<name>A0A819MNY7_9BILA</name>
<dbReference type="InterPro" id="IPR000742">
    <property type="entry name" value="EGF"/>
</dbReference>
<feature type="transmembrane region" description="Helical" evidence="3">
    <location>
        <begin position="310"/>
        <end position="332"/>
    </location>
</feature>
<evidence type="ECO:0000313" key="5">
    <source>
        <dbReference type="EMBL" id="CAF3983871.1"/>
    </source>
</evidence>
<keyword evidence="3" id="KW-0812">Transmembrane</keyword>
<feature type="disulfide bond" evidence="2">
    <location>
        <begin position="219"/>
        <end position="229"/>
    </location>
</feature>